<gene>
    <name evidence="1" type="ORF">PILCRDRAFT_822307</name>
</gene>
<reference evidence="1 2" key="1">
    <citation type="submission" date="2014-04" db="EMBL/GenBank/DDBJ databases">
        <authorList>
            <consortium name="DOE Joint Genome Institute"/>
            <person name="Kuo A."/>
            <person name="Tarkka M."/>
            <person name="Buscot F."/>
            <person name="Kohler A."/>
            <person name="Nagy L.G."/>
            <person name="Floudas D."/>
            <person name="Copeland A."/>
            <person name="Barry K.W."/>
            <person name="Cichocki N."/>
            <person name="Veneault-Fourrey C."/>
            <person name="LaButti K."/>
            <person name="Lindquist E.A."/>
            <person name="Lipzen A."/>
            <person name="Lundell T."/>
            <person name="Morin E."/>
            <person name="Murat C."/>
            <person name="Sun H."/>
            <person name="Tunlid A."/>
            <person name="Henrissat B."/>
            <person name="Grigoriev I.V."/>
            <person name="Hibbett D.S."/>
            <person name="Martin F."/>
            <person name="Nordberg H.P."/>
            <person name="Cantor M.N."/>
            <person name="Hua S.X."/>
        </authorList>
    </citation>
    <scope>NUCLEOTIDE SEQUENCE [LARGE SCALE GENOMIC DNA]</scope>
    <source>
        <strain evidence="1 2">F 1598</strain>
    </source>
</reference>
<name>A0A0C3F7C7_PILCF</name>
<sequence length="54" mass="6051">MSQPDRHLSEVCGNGSFVREYPCPFERKAAIVLCHCGRNWTSTSFPHRIIGTSA</sequence>
<reference evidence="2" key="2">
    <citation type="submission" date="2015-01" db="EMBL/GenBank/DDBJ databases">
        <title>Evolutionary Origins and Diversification of the Mycorrhizal Mutualists.</title>
        <authorList>
            <consortium name="DOE Joint Genome Institute"/>
            <consortium name="Mycorrhizal Genomics Consortium"/>
            <person name="Kohler A."/>
            <person name="Kuo A."/>
            <person name="Nagy L.G."/>
            <person name="Floudas D."/>
            <person name="Copeland A."/>
            <person name="Barry K.W."/>
            <person name="Cichocki N."/>
            <person name="Veneault-Fourrey C."/>
            <person name="LaButti K."/>
            <person name="Lindquist E.A."/>
            <person name="Lipzen A."/>
            <person name="Lundell T."/>
            <person name="Morin E."/>
            <person name="Murat C."/>
            <person name="Riley R."/>
            <person name="Ohm R."/>
            <person name="Sun H."/>
            <person name="Tunlid A."/>
            <person name="Henrissat B."/>
            <person name="Grigoriev I.V."/>
            <person name="Hibbett D.S."/>
            <person name="Martin F."/>
        </authorList>
    </citation>
    <scope>NUCLEOTIDE SEQUENCE [LARGE SCALE GENOMIC DNA]</scope>
    <source>
        <strain evidence="2">F 1598</strain>
    </source>
</reference>
<keyword evidence="2" id="KW-1185">Reference proteome</keyword>
<dbReference type="EMBL" id="KN833003">
    <property type="protein sequence ID" value="KIM80575.1"/>
    <property type="molecule type" value="Genomic_DNA"/>
</dbReference>
<organism evidence="1 2">
    <name type="scientific">Piloderma croceum (strain F 1598)</name>
    <dbReference type="NCBI Taxonomy" id="765440"/>
    <lineage>
        <taxon>Eukaryota</taxon>
        <taxon>Fungi</taxon>
        <taxon>Dikarya</taxon>
        <taxon>Basidiomycota</taxon>
        <taxon>Agaricomycotina</taxon>
        <taxon>Agaricomycetes</taxon>
        <taxon>Agaricomycetidae</taxon>
        <taxon>Atheliales</taxon>
        <taxon>Atheliaceae</taxon>
        <taxon>Piloderma</taxon>
    </lineage>
</organism>
<evidence type="ECO:0000313" key="1">
    <source>
        <dbReference type="EMBL" id="KIM80575.1"/>
    </source>
</evidence>
<protein>
    <submittedName>
        <fullName evidence="1">Uncharacterized protein</fullName>
    </submittedName>
</protein>
<accession>A0A0C3F7C7</accession>
<dbReference type="HOGENOM" id="CLU_3051176_0_0_1"/>
<dbReference type="InParanoid" id="A0A0C3F7C7"/>
<evidence type="ECO:0000313" key="2">
    <source>
        <dbReference type="Proteomes" id="UP000054166"/>
    </source>
</evidence>
<dbReference type="Proteomes" id="UP000054166">
    <property type="component" value="Unassembled WGS sequence"/>
</dbReference>
<proteinExistence type="predicted"/>
<dbReference type="AlphaFoldDB" id="A0A0C3F7C7"/>